<dbReference type="SUPFAM" id="SSF160104">
    <property type="entry name" value="Acetoacetate decarboxylase-like"/>
    <property type="match status" value="1"/>
</dbReference>
<evidence type="ECO:0008006" key="2">
    <source>
        <dbReference type="Google" id="ProtNLM"/>
    </source>
</evidence>
<dbReference type="Gene3D" id="2.40.400.10">
    <property type="entry name" value="Acetoacetate decarboxylase-like"/>
    <property type="match status" value="1"/>
</dbReference>
<accession>A0A382XX35</accession>
<name>A0A382XX35_9ZZZZ</name>
<evidence type="ECO:0000313" key="1">
    <source>
        <dbReference type="EMBL" id="SVD75677.1"/>
    </source>
</evidence>
<dbReference type="Pfam" id="PF06314">
    <property type="entry name" value="ADC"/>
    <property type="match status" value="1"/>
</dbReference>
<proteinExistence type="predicted"/>
<dbReference type="InterPro" id="IPR023375">
    <property type="entry name" value="ADC_dom_sf"/>
</dbReference>
<dbReference type="AlphaFoldDB" id="A0A382XX35"/>
<gene>
    <name evidence="1" type="ORF">METZ01_LOCUS428531</name>
</gene>
<dbReference type="InterPro" id="IPR010451">
    <property type="entry name" value="Acetoacetate_decarboxylase"/>
</dbReference>
<protein>
    <recommendedName>
        <fullName evidence="2">Acetoacetate decarboxylase</fullName>
    </recommendedName>
</protein>
<dbReference type="EMBL" id="UINC01171222">
    <property type="protein sequence ID" value="SVD75677.1"/>
    <property type="molecule type" value="Genomic_DNA"/>
</dbReference>
<organism evidence="1">
    <name type="scientific">marine metagenome</name>
    <dbReference type="NCBI Taxonomy" id="408172"/>
    <lineage>
        <taxon>unclassified sequences</taxon>
        <taxon>metagenomes</taxon>
        <taxon>ecological metagenomes</taxon>
    </lineage>
</organism>
<dbReference type="GO" id="GO:0016829">
    <property type="term" value="F:lyase activity"/>
    <property type="evidence" value="ECO:0007669"/>
    <property type="project" value="InterPro"/>
</dbReference>
<reference evidence="1" key="1">
    <citation type="submission" date="2018-05" db="EMBL/GenBank/DDBJ databases">
        <authorList>
            <person name="Lanie J.A."/>
            <person name="Ng W.-L."/>
            <person name="Kazmierczak K.M."/>
            <person name="Andrzejewski T.M."/>
            <person name="Davidsen T.M."/>
            <person name="Wayne K.J."/>
            <person name="Tettelin H."/>
            <person name="Glass J.I."/>
            <person name="Rusch D."/>
            <person name="Podicherti R."/>
            <person name="Tsui H.-C.T."/>
            <person name="Winkler M.E."/>
        </authorList>
    </citation>
    <scope>NUCLEOTIDE SEQUENCE</scope>
</reference>
<sequence>MSRPINDIVTMPAFSPYYPMPPARYMGVRKHIVFFKAKIDAVNRILPDCFEPSDDGLCAASGLTIPWSANYGEFQESYLTVKCSYKGVTGYFTPIAFLNSRSSIPAGREIYGTPKVFAEIDVGMDERVMYTNTLIAKSSVLSIRSTMNKKVAVKDILELNPSWRLKVIPKVDGKGVDVMQIIDGSKVATDVSVKVSRKGEGVVEFSPSPIYDLSDFKPVEYFDAYYFETDFTEGYGEIIHDFLK</sequence>